<dbReference type="InterPro" id="IPR012337">
    <property type="entry name" value="RNaseH-like_sf"/>
</dbReference>
<evidence type="ECO:0000256" key="1">
    <source>
        <dbReference type="ARBA" id="ARBA00008372"/>
    </source>
</evidence>
<dbReference type="PANTHER" id="PTHR15092:SF22">
    <property type="entry name" value="POLY(A)-SPECIFIC RIBONUCLEASE PNLDC1"/>
    <property type="match status" value="1"/>
</dbReference>
<comment type="similarity">
    <text evidence="1">Belongs to the CAF1 family.</text>
</comment>
<evidence type="ECO:0000313" key="4">
    <source>
        <dbReference type="Proteomes" id="UP001148299"/>
    </source>
</evidence>
<dbReference type="EMBL" id="JAPZBQ010000005">
    <property type="protein sequence ID" value="KAJ5329534.1"/>
    <property type="molecule type" value="Genomic_DNA"/>
</dbReference>
<dbReference type="Gene3D" id="3.30.420.10">
    <property type="entry name" value="Ribonuclease H-like superfamily/Ribonuclease H"/>
    <property type="match status" value="1"/>
</dbReference>
<keyword evidence="4" id="KW-1185">Reference proteome</keyword>
<organism evidence="3 4">
    <name type="scientific">Penicillium brevicompactum</name>
    <dbReference type="NCBI Taxonomy" id="5074"/>
    <lineage>
        <taxon>Eukaryota</taxon>
        <taxon>Fungi</taxon>
        <taxon>Dikarya</taxon>
        <taxon>Ascomycota</taxon>
        <taxon>Pezizomycotina</taxon>
        <taxon>Eurotiomycetes</taxon>
        <taxon>Eurotiomycetidae</taxon>
        <taxon>Eurotiales</taxon>
        <taxon>Aspergillaceae</taxon>
        <taxon>Penicillium</taxon>
    </lineage>
</organism>
<dbReference type="PANTHER" id="PTHR15092">
    <property type="entry name" value="POLY A -SPECIFIC RIBONUCLEASE/TARGET OF EGR1, MEMBER 1"/>
    <property type="match status" value="1"/>
</dbReference>
<evidence type="ECO:0000313" key="2">
    <source>
        <dbReference type="EMBL" id="KAJ5329534.1"/>
    </source>
</evidence>
<dbReference type="InterPro" id="IPR051181">
    <property type="entry name" value="CAF1_poly(A)_ribonucleases"/>
</dbReference>
<sequence length="89" mass="10003">MDIGITNFSDYLPVILNDISSSCFVAIDFELSGLAFPPSVPSITTPTVQERYLEVKEAAERYQILQVGLTICHEDPHKGMRLLTFEVRD</sequence>
<dbReference type="GO" id="GO:0003723">
    <property type="term" value="F:RNA binding"/>
    <property type="evidence" value="ECO:0007669"/>
    <property type="project" value="TreeGrafter"/>
</dbReference>
<dbReference type="GO" id="GO:0005634">
    <property type="term" value="C:nucleus"/>
    <property type="evidence" value="ECO:0007669"/>
    <property type="project" value="TreeGrafter"/>
</dbReference>
<dbReference type="Proteomes" id="UP001148299">
    <property type="component" value="Unassembled WGS sequence"/>
</dbReference>
<name>A0A9W9RVF0_PENBR</name>
<gene>
    <name evidence="2" type="ORF">N7452_009924</name>
    <name evidence="3" type="ORF">N7541_000301</name>
</gene>
<dbReference type="GO" id="GO:1990432">
    <property type="term" value="P:siRNA 3'-end processing"/>
    <property type="evidence" value="ECO:0007669"/>
    <property type="project" value="TreeGrafter"/>
</dbReference>
<protein>
    <submittedName>
        <fullName evidence="3">CAF1 family ribonuclease</fullName>
    </submittedName>
</protein>
<reference evidence="3" key="2">
    <citation type="journal article" date="2023" name="IMA Fungus">
        <title>Comparative genomic study of the Penicillium genus elucidates a diverse pangenome and 15 lateral gene transfer events.</title>
        <authorList>
            <person name="Petersen C."/>
            <person name="Sorensen T."/>
            <person name="Nielsen M.R."/>
            <person name="Sondergaard T.E."/>
            <person name="Sorensen J.L."/>
            <person name="Fitzpatrick D.A."/>
            <person name="Frisvad J.C."/>
            <person name="Nielsen K.L."/>
        </authorList>
    </citation>
    <scope>NUCLEOTIDE SEQUENCE</scope>
    <source>
        <strain evidence="2">IBT 35673</strain>
        <strain evidence="3">IBT 35675</strain>
    </source>
</reference>
<reference evidence="3" key="1">
    <citation type="submission" date="2022-12" db="EMBL/GenBank/DDBJ databases">
        <authorList>
            <person name="Petersen C."/>
        </authorList>
    </citation>
    <scope>NUCLEOTIDE SEQUENCE</scope>
    <source>
        <strain evidence="2">IBT 35673</strain>
        <strain evidence="3">IBT 35675</strain>
    </source>
</reference>
<dbReference type="Pfam" id="PF04857">
    <property type="entry name" value="CAF1"/>
    <property type="match status" value="1"/>
</dbReference>
<dbReference type="GO" id="GO:0000289">
    <property type="term" value="P:nuclear-transcribed mRNA poly(A) tail shortening"/>
    <property type="evidence" value="ECO:0007669"/>
    <property type="project" value="TreeGrafter"/>
</dbReference>
<evidence type="ECO:0000313" key="3">
    <source>
        <dbReference type="EMBL" id="KAJ5366360.1"/>
    </source>
</evidence>
<accession>A0A9W9RVF0</accession>
<comment type="caution">
    <text evidence="3">The sequence shown here is derived from an EMBL/GenBank/DDBJ whole genome shotgun (WGS) entry which is preliminary data.</text>
</comment>
<dbReference type="InterPro" id="IPR036397">
    <property type="entry name" value="RNaseH_sf"/>
</dbReference>
<dbReference type="AlphaFoldDB" id="A0A9W9RVF0"/>
<dbReference type="SUPFAM" id="SSF53098">
    <property type="entry name" value="Ribonuclease H-like"/>
    <property type="match status" value="1"/>
</dbReference>
<dbReference type="GO" id="GO:1990431">
    <property type="term" value="P:priRNA 3'-end processing"/>
    <property type="evidence" value="ECO:0007669"/>
    <property type="project" value="TreeGrafter"/>
</dbReference>
<dbReference type="GO" id="GO:0000175">
    <property type="term" value="F:3'-5'-RNA exonuclease activity"/>
    <property type="evidence" value="ECO:0007669"/>
    <property type="project" value="TreeGrafter"/>
</dbReference>
<dbReference type="InterPro" id="IPR006941">
    <property type="entry name" value="RNase_CAF1"/>
</dbReference>
<dbReference type="EMBL" id="JAPZBR010000001">
    <property type="protein sequence ID" value="KAJ5366360.1"/>
    <property type="molecule type" value="Genomic_DNA"/>
</dbReference>
<proteinExistence type="inferred from homology"/>
<dbReference type="Proteomes" id="UP001147695">
    <property type="component" value="Unassembled WGS sequence"/>
</dbReference>